<evidence type="ECO:0000313" key="12">
    <source>
        <dbReference type="Proteomes" id="UP000029385"/>
    </source>
</evidence>
<keyword evidence="4 9" id="KW-0812">Transmembrane</keyword>
<dbReference type="SUPFAM" id="SSF161093">
    <property type="entry name" value="MgtE membrane domain-like"/>
    <property type="match status" value="1"/>
</dbReference>
<dbReference type="Gene3D" id="3.10.580.10">
    <property type="entry name" value="CBS-domain"/>
    <property type="match status" value="1"/>
</dbReference>
<dbReference type="InterPro" id="IPR006667">
    <property type="entry name" value="SLC41_membr_dom"/>
</dbReference>
<evidence type="ECO:0000256" key="6">
    <source>
        <dbReference type="ARBA" id="ARBA00022989"/>
    </source>
</evidence>
<evidence type="ECO:0000256" key="7">
    <source>
        <dbReference type="ARBA" id="ARBA00023136"/>
    </source>
</evidence>
<evidence type="ECO:0000256" key="5">
    <source>
        <dbReference type="ARBA" id="ARBA00022842"/>
    </source>
</evidence>
<dbReference type="EMBL" id="AVCI01000010">
    <property type="protein sequence ID" value="KFN42438.1"/>
    <property type="molecule type" value="Genomic_DNA"/>
</dbReference>
<feature type="transmembrane region" description="Helical" evidence="9">
    <location>
        <begin position="231"/>
        <end position="249"/>
    </location>
</feature>
<keyword evidence="5" id="KW-0460">Magnesium</keyword>
<dbReference type="InterPro" id="IPR000644">
    <property type="entry name" value="CBS_dom"/>
</dbReference>
<dbReference type="SUPFAM" id="SSF158791">
    <property type="entry name" value="MgtE N-terminal domain-like"/>
    <property type="match status" value="1"/>
</dbReference>
<evidence type="ECO:0000256" key="8">
    <source>
        <dbReference type="PROSITE-ProRule" id="PRU00703"/>
    </source>
</evidence>
<feature type="transmembrane region" description="Helical" evidence="9">
    <location>
        <begin position="375"/>
        <end position="398"/>
    </location>
</feature>
<evidence type="ECO:0000313" key="11">
    <source>
        <dbReference type="EMBL" id="KFN42438.1"/>
    </source>
</evidence>
<dbReference type="AlphaFoldDB" id="A0A091AQM2"/>
<comment type="caution">
    <text evidence="11">The sequence shown here is derived from an EMBL/GenBank/DDBJ whole genome shotgun (WGS) entry which is preliminary data.</text>
</comment>
<dbReference type="STRING" id="1121015.GCA_000420545_02823"/>
<name>A0A091AQM2_9GAMM</name>
<dbReference type="PANTHER" id="PTHR41394">
    <property type="entry name" value="MAGNESIUM TRANSPORTER MGTE"/>
    <property type="match status" value="1"/>
</dbReference>
<evidence type="ECO:0000256" key="2">
    <source>
        <dbReference type="ARBA" id="ARBA00009749"/>
    </source>
</evidence>
<dbReference type="SUPFAM" id="SSF54631">
    <property type="entry name" value="CBS-domain pair"/>
    <property type="match status" value="1"/>
</dbReference>
<keyword evidence="7 9" id="KW-0472">Membrane</keyword>
<sequence length="399" mass="43045">MSQEAQALLNKVAALDTQTAIERLDARDPAEVAKLLASLPPARANNILAAMSEDTRARIMEAAPAGTDWSDAQRYPEGTVGRLLEDPPAVFRSGTSVATAVDVLRETIRNRMVTYLFVIDAQNHLIGVTAFRELLYAERTQTLDEVMLRAPFFLRPEMTMVEAMREVVTRHFPVYPVCEEDGTLVGQVRGQVLFEQQAFEISAQAGAMVGVEKEERLATPLLRSFKFRHPWLQINLLTVFVSAAVVGIFKDTINSVVVLAMFLPVLGGQSGNLGCQSMAVLLRGMTLGELRGMKVAALIGKEAMLGLMNGSVTGALAGVAMYIVASREHGAQPPLYLALITAIAMATSCMIAGVAGTTIPLVLKRLGADPATASSIFLTTITDVVSMGMFLGMVTWFLL</sequence>
<dbReference type="Proteomes" id="UP000029385">
    <property type="component" value="Unassembled WGS sequence"/>
</dbReference>
<dbReference type="Pfam" id="PF00571">
    <property type="entry name" value="CBS"/>
    <property type="match status" value="1"/>
</dbReference>
<dbReference type="InterPro" id="IPR036739">
    <property type="entry name" value="SLC41_membr_dom_sf"/>
</dbReference>
<evidence type="ECO:0000256" key="3">
    <source>
        <dbReference type="ARBA" id="ARBA00022448"/>
    </source>
</evidence>
<feature type="transmembrane region" description="Helical" evidence="9">
    <location>
        <begin position="336"/>
        <end position="363"/>
    </location>
</feature>
<dbReference type="RefSeq" id="WP_051130495.1">
    <property type="nucleotide sequence ID" value="NZ_ATVD01000007.1"/>
</dbReference>
<keyword evidence="8" id="KW-0129">CBS domain</keyword>
<comment type="similarity">
    <text evidence="2">Belongs to the SLC41A transporter family.</text>
</comment>
<keyword evidence="12" id="KW-1185">Reference proteome</keyword>
<keyword evidence="3" id="KW-0813">Transport</keyword>
<evidence type="ECO:0000256" key="1">
    <source>
        <dbReference type="ARBA" id="ARBA00004141"/>
    </source>
</evidence>
<dbReference type="GO" id="GO:0016020">
    <property type="term" value="C:membrane"/>
    <property type="evidence" value="ECO:0007669"/>
    <property type="project" value="UniProtKB-SubCell"/>
</dbReference>
<feature type="domain" description="CBS" evidence="10">
    <location>
        <begin position="147"/>
        <end position="203"/>
    </location>
</feature>
<evidence type="ECO:0000259" key="10">
    <source>
        <dbReference type="PROSITE" id="PS51371"/>
    </source>
</evidence>
<comment type="subcellular location">
    <subcellularLocation>
        <location evidence="1">Membrane</location>
        <topology evidence="1">Multi-pass membrane protein</topology>
    </subcellularLocation>
</comment>
<dbReference type="eggNOG" id="COG2239">
    <property type="taxonomic scope" value="Bacteria"/>
</dbReference>
<proteinExistence type="inferred from homology"/>
<organism evidence="11 12">
    <name type="scientific">Arenimonas oryziterrae DSM 21050 = YC6267</name>
    <dbReference type="NCBI Taxonomy" id="1121015"/>
    <lineage>
        <taxon>Bacteria</taxon>
        <taxon>Pseudomonadati</taxon>
        <taxon>Pseudomonadota</taxon>
        <taxon>Gammaproteobacteria</taxon>
        <taxon>Lysobacterales</taxon>
        <taxon>Lysobacteraceae</taxon>
        <taxon>Arenimonas</taxon>
    </lineage>
</organism>
<dbReference type="PROSITE" id="PS51371">
    <property type="entry name" value="CBS"/>
    <property type="match status" value="2"/>
</dbReference>
<accession>A0A091AQM2</accession>
<evidence type="ECO:0000256" key="4">
    <source>
        <dbReference type="ARBA" id="ARBA00022692"/>
    </source>
</evidence>
<dbReference type="InterPro" id="IPR046342">
    <property type="entry name" value="CBS_dom_sf"/>
</dbReference>
<dbReference type="GO" id="GO:0008324">
    <property type="term" value="F:monoatomic cation transmembrane transporter activity"/>
    <property type="evidence" value="ECO:0007669"/>
    <property type="project" value="InterPro"/>
</dbReference>
<dbReference type="Gene3D" id="1.10.357.20">
    <property type="entry name" value="SLC41 divalent cation transporters, integral membrane domain"/>
    <property type="match status" value="1"/>
</dbReference>
<keyword evidence="6 9" id="KW-1133">Transmembrane helix</keyword>
<evidence type="ECO:0000256" key="9">
    <source>
        <dbReference type="SAM" id="Phobius"/>
    </source>
</evidence>
<dbReference type="PATRIC" id="fig|1121015.4.peg.2243"/>
<dbReference type="PANTHER" id="PTHR41394:SF5">
    <property type="entry name" value="SLC41A_MGTE INTEGRAL MEMBRANE DOMAIN-CONTAINING PROTEIN"/>
    <property type="match status" value="1"/>
</dbReference>
<dbReference type="Pfam" id="PF01769">
    <property type="entry name" value="MgtE"/>
    <property type="match status" value="1"/>
</dbReference>
<reference evidence="11 12" key="1">
    <citation type="submission" date="2013-09" db="EMBL/GenBank/DDBJ databases">
        <title>Genome sequencing of Arenimonas oryziterrae.</title>
        <authorList>
            <person name="Chen F."/>
            <person name="Wang G."/>
        </authorList>
    </citation>
    <scope>NUCLEOTIDE SEQUENCE [LARGE SCALE GENOMIC DNA]</scope>
    <source>
        <strain evidence="11 12">YC6267</strain>
    </source>
</reference>
<feature type="transmembrane region" description="Helical" evidence="9">
    <location>
        <begin position="303"/>
        <end position="324"/>
    </location>
</feature>
<feature type="domain" description="CBS" evidence="10">
    <location>
        <begin position="84"/>
        <end position="145"/>
    </location>
</feature>
<protein>
    <recommendedName>
        <fullName evidence="10">CBS domain-containing protein</fullName>
    </recommendedName>
</protein>
<gene>
    <name evidence="11" type="ORF">N789_13865</name>
</gene>
<dbReference type="OrthoDB" id="9790355at2"/>